<dbReference type="Proteomes" id="UP000315540">
    <property type="component" value="Unassembled WGS sequence"/>
</dbReference>
<dbReference type="Pfam" id="PF10025">
    <property type="entry name" value="DUF2267"/>
    <property type="match status" value="1"/>
</dbReference>
<dbReference type="InterPro" id="IPR018727">
    <property type="entry name" value="DUF2267"/>
</dbReference>
<gene>
    <name evidence="1" type="ORF">FHK87_19335</name>
</gene>
<dbReference type="RefSeq" id="WP_140595439.1">
    <property type="nucleotide sequence ID" value="NZ_VFWZ01000007.1"/>
</dbReference>
<name>A0A504IY27_9FLAO</name>
<accession>A0A504IY27</accession>
<dbReference type="OrthoDB" id="1437314at2"/>
<evidence type="ECO:0000313" key="1">
    <source>
        <dbReference type="EMBL" id="TPN83377.1"/>
    </source>
</evidence>
<evidence type="ECO:0000313" key="2">
    <source>
        <dbReference type="Proteomes" id="UP000315540"/>
    </source>
</evidence>
<comment type="caution">
    <text evidence="1">The sequence shown here is derived from an EMBL/GenBank/DDBJ whole genome shotgun (WGS) entry which is preliminary data.</text>
</comment>
<dbReference type="AlphaFoldDB" id="A0A504IY27"/>
<dbReference type="EMBL" id="VFWZ01000007">
    <property type="protein sequence ID" value="TPN83377.1"/>
    <property type="molecule type" value="Genomic_DNA"/>
</dbReference>
<organism evidence="1 2">
    <name type="scientific">Aquimarina algicola</name>
    <dbReference type="NCBI Taxonomy" id="2589995"/>
    <lineage>
        <taxon>Bacteria</taxon>
        <taxon>Pseudomonadati</taxon>
        <taxon>Bacteroidota</taxon>
        <taxon>Flavobacteriia</taxon>
        <taxon>Flavobacteriales</taxon>
        <taxon>Flavobacteriaceae</taxon>
        <taxon>Aquimarina</taxon>
    </lineage>
</organism>
<reference evidence="1 2" key="1">
    <citation type="submission" date="2019-06" db="EMBL/GenBank/DDBJ databases">
        <authorList>
            <person name="Meng X."/>
        </authorList>
    </citation>
    <scope>NUCLEOTIDE SEQUENCE [LARGE SCALE GENOMIC DNA]</scope>
    <source>
        <strain evidence="1 2">M625</strain>
    </source>
</reference>
<proteinExistence type="predicted"/>
<sequence>MSLNFNQYAVEGNTFIKKYAKDMNLEHDIDKAGRVLSSVLFGLRELISFEESLQLIAQLPMFLKAIYVNGWSAKKKKMKIKHMYDFIQLVRSYDNPTAIYDFESDEIAEHYINTTFFTLRKYISPGEMDDIRNGLPKNLKNMIYQNISEQSNKS</sequence>
<protein>
    <submittedName>
        <fullName evidence="1">DUF2267 domain-containing protein</fullName>
    </submittedName>
</protein>
<keyword evidence="2" id="KW-1185">Reference proteome</keyword>
<dbReference type="Gene3D" id="1.10.490.110">
    <property type="entry name" value="Uncharacterized conserved protein DUF2267"/>
    <property type="match status" value="1"/>
</dbReference>
<dbReference type="InterPro" id="IPR038282">
    <property type="entry name" value="DUF2267_sf"/>
</dbReference>